<organism evidence="2">
    <name type="scientific">Rhizophora mucronata</name>
    <name type="common">Asiatic mangrove</name>
    <dbReference type="NCBI Taxonomy" id="61149"/>
    <lineage>
        <taxon>Eukaryota</taxon>
        <taxon>Viridiplantae</taxon>
        <taxon>Streptophyta</taxon>
        <taxon>Embryophyta</taxon>
        <taxon>Tracheophyta</taxon>
        <taxon>Spermatophyta</taxon>
        <taxon>Magnoliopsida</taxon>
        <taxon>eudicotyledons</taxon>
        <taxon>Gunneridae</taxon>
        <taxon>Pentapetalae</taxon>
        <taxon>rosids</taxon>
        <taxon>fabids</taxon>
        <taxon>Malpighiales</taxon>
        <taxon>Rhizophoraceae</taxon>
        <taxon>Rhizophora</taxon>
    </lineage>
</organism>
<evidence type="ECO:0000256" key="1">
    <source>
        <dbReference type="SAM" id="MobiDB-lite"/>
    </source>
</evidence>
<name>A0A2P2M315_RHIMU</name>
<dbReference type="EMBL" id="GGEC01044110">
    <property type="protein sequence ID" value="MBX24594.1"/>
    <property type="molecule type" value="Transcribed_RNA"/>
</dbReference>
<proteinExistence type="predicted"/>
<sequence>MGNSEEGKPSKSDKSSSPAPQVSWENIHSFM</sequence>
<feature type="compositionally biased region" description="Basic and acidic residues" evidence="1">
    <location>
        <begin position="1"/>
        <end position="14"/>
    </location>
</feature>
<feature type="region of interest" description="Disordered" evidence="1">
    <location>
        <begin position="1"/>
        <end position="31"/>
    </location>
</feature>
<dbReference type="AlphaFoldDB" id="A0A2P2M315"/>
<evidence type="ECO:0000313" key="2">
    <source>
        <dbReference type="EMBL" id="MBX24594.1"/>
    </source>
</evidence>
<reference evidence="2" key="1">
    <citation type="submission" date="2018-02" db="EMBL/GenBank/DDBJ databases">
        <title>Rhizophora mucronata_Transcriptome.</title>
        <authorList>
            <person name="Meera S.P."/>
            <person name="Sreeshan A."/>
            <person name="Augustine A."/>
        </authorList>
    </citation>
    <scope>NUCLEOTIDE SEQUENCE</scope>
    <source>
        <tissue evidence="2">Leaf</tissue>
    </source>
</reference>
<protein>
    <submittedName>
        <fullName evidence="2">Uncharacterized protein</fullName>
    </submittedName>
</protein>
<accession>A0A2P2M315</accession>